<evidence type="ECO:0000256" key="2">
    <source>
        <dbReference type="ARBA" id="ARBA00022475"/>
    </source>
</evidence>
<evidence type="ECO:0000313" key="7">
    <source>
        <dbReference type="EMBL" id="QAY58704.1"/>
    </source>
</evidence>
<comment type="subcellular location">
    <subcellularLocation>
        <location evidence="1">Cell membrane</location>
        <topology evidence="1">Multi-pass membrane protein</topology>
    </subcellularLocation>
</comment>
<feature type="transmembrane region" description="Helical" evidence="6">
    <location>
        <begin position="231"/>
        <end position="252"/>
    </location>
</feature>
<evidence type="ECO:0000256" key="5">
    <source>
        <dbReference type="ARBA" id="ARBA00023136"/>
    </source>
</evidence>
<sequence>MTSDMRLSLRHNRPFRALWTSSVGESLADDVSRSVLPLVAASTLGAGSSAIGLLQALSMAAFLLLGIPAGAVVERARIRRVMLSTTGVRAVAVTTIPIAAFCGVLSMWQLFCAVAVIGVADVFFSAASSAALPRHVAAPDLGQAYSSLRATQAATSIAGPGIGSVIIRMSSPAVAVFSASAGYLLSALALSRYPDDQPFPTESPERQRRSLWRDAADGLSYAARHRVLRPLFLGNAFWNSASAMANAVLVVFALQEAGLRAGDFALVTVCEAAAAFAGATLATSLSRALGIGRAKTVAMTANTLVLAAYPVVPSLFGSSFLWIAALGSLSTFAAMIYSLSAAGTVAQVTPPGLHARVMSCARFAALGPMPVASIVGGTVGDIAGLSAALMLAAVLSAMSLAVFMTNPQRRWKAMPTAEELISAGYLPREPS</sequence>
<gene>
    <name evidence="7" type="ORF">ET475_00915</name>
</gene>
<dbReference type="Pfam" id="PF07690">
    <property type="entry name" value="MFS_1"/>
    <property type="match status" value="1"/>
</dbReference>
<dbReference type="AlphaFoldDB" id="A0A4P6E9T7"/>
<feature type="transmembrane region" description="Helical" evidence="6">
    <location>
        <begin position="81"/>
        <end position="101"/>
    </location>
</feature>
<feature type="transmembrane region" description="Helical" evidence="6">
    <location>
        <begin position="297"/>
        <end position="316"/>
    </location>
</feature>
<evidence type="ECO:0000256" key="1">
    <source>
        <dbReference type="ARBA" id="ARBA00004651"/>
    </source>
</evidence>
<dbReference type="PANTHER" id="PTHR23513:SF6">
    <property type="entry name" value="MAJOR FACILITATOR SUPERFAMILY ASSOCIATED DOMAIN-CONTAINING PROTEIN"/>
    <property type="match status" value="1"/>
</dbReference>
<feature type="transmembrane region" description="Helical" evidence="6">
    <location>
        <begin position="107"/>
        <end position="127"/>
    </location>
</feature>
<feature type="transmembrane region" description="Helical" evidence="6">
    <location>
        <begin position="44"/>
        <end position="69"/>
    </location>
</feature>
<keyword evidence="2" id="KW-1003">Cell membrane</keyword>
<keyword evidence="3 6" id="KW-0812">Transmembrane</keyword>
<dbReference type="KEGG" id="mprt:ET475_00915"/>
<dbReference type="Proteomes" id="UP000293995">
    <property type="component" value="Chromosome"/>
</dbReference>
<dbReference type="RefSeq" id="WP_129385162.1">
    <property type="nucleotide sequence ID" value="NZ_CP035494.1"/>
</dbReference>
<dbReference type="EMBL" id="CP035494">
    <property type="protein sequence ID" value="QAY58704.1"/>
    <property type="molecule type" value="Genomic_DNA"/>
</dbReference>
<evidence type="ECO:0000256" key="3">
    <source>
        <dbReference type="ARBA" id="ARBA00022692"/>
    </source>
</evidence>
<feature type="transmembrane region" description="Helical" evidence="6">
    <location>
        <begin position="382"/>
        <end position="404"/>
    </location>
</feature>
<reference evidence="7 8" key="1">
    <citation type="submission" date="2019-01" db="EMBL/GenBank/DDBJ databases">
        <title>Genome sequencing of strain DFW100M-13.</title>
        <authorList>
            <person name="Heo J."/>
            <person name="Kim S.-J."/>
            <person name="Kim J.-S."/>
            <person name="Hong S.-B."/>
            <person name="Kwon S.-W."/>
        </authorList>
    </citation>
    <scope>NUCLEOTIDE SEQUENCE [LARGE SCALE GENOMIC DNA]</scope>
    <source>
        <strain evidence="7 8">DFW100M-13</strain>
    </source>
</reference>
<keyword evidence="5 6" id="KW-0472">Membrane</keyword>
<proteinExistence type="predicted"/>
<evidence type="ECO:0000256" key="4">
    <source>
        <dbReference type="ARBA" id="ARBA00022989"/>
    </source>
</evidence>
<dbReference type="GO" id="GO:0005886">
    <property type="term" value="C:plasma membrane"/>
    <property type="evidence" value="ECO:0007669"/>
    <property type="project" value="UniProtKB-SubCell"/>
</dbReference>
<dbReference type="PANTHER" id="PTHR23513">
    <property type="entry name" value="INTEGRAL MEMBRANE EFFLUX PROTEIN-RELATED"/>
    <property type="match status" value="1"/>
</dbReference>
<organism evidence="7 8">
    <name type="scientific">Microbacterium protaetiae</name>
    <dbReference type="NCBI Taxonomy" id="2509458"/>
    <lineage>
        <taxon>Bacteria</taxon>
        <taxon>Bacillati</taxon>
        <taxon>Actinomycetota</taxon>
        <taxon>Actinomycetes</taxon>
        <taxon>Micrococcales</taxon>
        <taxon>Microbacteriaceae</taxon>
        <taxon>Microbacterium</taxon>
    </lineage>
</organism>
<protein>
    <submittedName>
        <fullName evidence="7">MFS transporter</fullName>
    </submittedName>
</protein>
<dbReference type="InterPro" id="IPR011701">
    <property type="entry name" value="MFS"/>
</dbReference>
<keyword evidence="4 6" id="KW-1133">Transmembrane helix</keyword>
<keyword evidence="8" id="KW-1185">Reference proteome</keyword>
<feature type="transmembrane region" description="Helical" evidence="6">
    <location>
        <begin position="264"/>
        <end position="285"/>
    </location>
</feature>
<accession>A0A4P6E9T7</accession>
<evidence type="ECO:0000256" key="6">
    <source>
        <dbReference type="SAM" id="Phobius"/>
    </source>
</evidence>
<name>A0A4P6E9T7_9MICO</name>
<dbReference type="CDD" id="cd06173">
    <property type="entry name" value="MFS_MefA_like"/>
    <property type="match status" value="1"/>
</dbReference>
<dbReference type="InterPro" id="IPR036259">
    <property type="entry name" value="MFS_trans_sf"/>
</dbReference>
<dbReference type="SUPFAM" id="SSF103473">
    <property type="entry name" value="MFS general substrate transporter"/>
    <property type="match status" value="1"/>
</dbReference>
<dbReference type="OrthoDB" id="9815525at2"/>
<evidence type="ECO:0000313" key="8">
    <source>
        <dbReference type="Proteomes" id="UP000293995"/>
    </source>
</evidence>
<dbReference type="Gene3D" id="1.20.1250.20">
    <property type="entry name" value="MFS general substrate transporter like domains"/>
    <property type="match status" value="1"/>
</dbReference>
<dbReference type="GO" id="GO:0022857">
    <property type="term" value="F:transmembrane transporter activity"/>
    <property type="evidence" value="ECO:0007669"/>
    <property type="project" value="InterPro"/>
</dbReference>